<feature type="region of interest" description="Disordered" evidence="1">
    <location>
        <begin position="45"/>
        <end position="66"/>
    </location>
</feature>
<gene>
    <name evidence="2" type="ORF">HBF26_09620</name>
</gene>
<reference evidence="2 3" key="1">
    <citation type="journal article" date="2011" name="Curr. Microbiol.">
        <title>Luteibacter jiangsuensis sp. nov.: a methamidophos-degrading bacterium isolated from a methamidophos-manufacturing factory.</title>
        <authorList>
            <person name="Wang L."/>
            <person name="Wang G.L."/>
            <person name="Li S.P."/>
            <person name="Jiang J.D."/>
        </authorList>
    </citation>
    <scope>NUCLEOTIDE SEQUENCE [LARGE SCALE GENOMIC DNA]</scope>
    <source>
        <strain evidence="2 3">CGMCC 1.10133</strain>
    </source>
</reference>
<organism evidence="2 3">
    <name type="scientific">Luteibacter jiangsuensis</name>
    <dbReference type="NCBI Taxonomy" id="637577"/>
    <lineage>
        <taxon>Bacteria</taxon>
        <taxon>Pseudomonadati</taxon>
        <taxon>Pseudomonadota</taxon>
        <taxon>Gammaproteobacteria</taxon>
        <taxon>Lysobacterales</taxon>
        <taxon>Rhodanobacteraceae</taxon>
        <taxon>Luteibacter</taxon>
    </lineage>
</organism>
<evidence type="ECO:0000313" key="2">
    <source>
        <dbReference type="EMBL" id="NID05144.1"/>
    </source>
</evidence>
<accession>A0ABX0Q5B7</accession>
<name>A0ABX0Q5B7_9GAMM</name>
<dbReference type="EMBL" id="JAAQQR010000003">
    <property type="protein sequence ID" value="NID05144.1"/>
    <property type="molecule type" value="Genomic_DNA"/>
</dbReference>
<evidence type="ECO:0000256" key="1">
    <source>
        <dbReference type="SAM" id="MobiDB-lite"/>
    </source>
</evidence>
<dbReference type="RefSeq" id="WP_167124426.1">
    <property type="nucleotide sequence ID" value="NZ_JAAQQR010000003.1"/>
</dbReference>
<sequence length="273" mass="31101">MTSEDDFGDEGARPSSLIPVHKLATRDPLHDMQLLRDVAIINEQVRRELGPPPRPAPQQKPEKEWEDMKPRELAMAALIAVGSSSFTTCASSAQTLSEERYIDPAVRAELNLQPPKWPLKFKDHSFRVVCYSTQMCKVWYAGAWSIRDKPTPPSSKYGPKYLDHLLGGHVGIANFPEPAEVTWRSMDGTEHQAHIDIGAIFRDEIARHNVPREEVLDLPDGELTVDPQILLEINDRTIRVYMRTYVPTKHFQKPSNPYSNSRDELILAETYQY</sequence>
<protein>
    <submittedName>
        <fullName evidence="2">Uncharacterized protein</fullName>
    </submittedName>
</protein>
<dbReference type="Proteomes" id="UP001429601">
    <property type="component" value="Unassembled WGS sequence"/>
</dbReference>
<comment type="caution">
    <text evidence="2">The sequence shown here is derived from an EMBL/GenBank/DDBJ whole genome shotgun (WGS) entry which is preliminary data.</text>
</comment>
<proteinExistence type="predicted"/>
<evidence type="ECO:0000313" key="3">
    <source>
        <dbReference type="Proteomes" id="UP001429601"/>
    </source>
</evidence>
<keyword evidence="3" id="KW-1185">Reference proteome</keyword>